<evidence type="ECO:0000259" key="7">
    <source>
        <dbReference type="Pfam" id="PF00460"/>
    </source>
</evidence>
<evidence type="ECO:0000256" key="1">
    <source>
        <dbReference type="ARBA" id="ARBA00004117"/>
    </source>
</evidence>
<comment type="function">
    <text evidence="5">A flexible structure which links the flagellar filament to the drive apparatus in the basal body.</text>
</comment>
<dbReference type="InterPro" id="IPR020013">
    <property type="entry name" value="Flagellar_FlgE/F/G"/>
</dbReference>
<feature type="signal peptide" evidence="6">
    <location>
        <begin position="1"/>
        <end position="22"/>
    </location>
</feature>
<dbReference type="NCBIfam" id="TIGR03506">
    <property type="entry name" value="FlgEFG_subfam"/>
    <property type="match status" value="1"/>
</dbReference>
<keyword evidence="11" id="KW-0282">Flagellum</keyword>
<evidence type="ECO:0000259" key="9">
    <source>
        <dbReference type="Pfam" id="PF07559"/>
    </source>
</evidence>
<feature type="domain" description="Flagellar basal-body/hook protein C-terminal" evidence="8">
    <location>
        <begin position="432"/>
        <end position="473"/>
    </location>
</feature>
<dbReference type="InterPro" id="IPR011491">
    <property type="entry name" value="FlgE_D2"/>
</dbReference>
<evidence type="ECO:0000256" key="5">
    <source>
        <dbReference type="RuleBase" id="RU362116"/>
    </source>
</evidence>
<comment type="similarity">
    <text evidence="2 5">Belongs to the flagella basal body rod proteins family.</text>
</comment>
<dbReference type="Pfam" id="PF00460">
    <property type="entry name" value="Flg_bb_rod"/>
    <property type="match status" value="1"/>
</dbReference>
<keyword evidence="12" id="KW-1185">Reference proteome</keyword>
<sequence>MSINSAMLAGVSGLAANSTALAAISNNIANVNTTAYKRVSTNFSAIVTDSSSSGGYSAGGVIADTRQQISNPALLQRTNSDMDLGIDGQGFFVVTEKSENLTNSDTRLFTRAGSFAVDKFGYLQNASGFYLQGWPVDALGNVTTDPSDMTKLGSINVSSVGGAAEATTRVVVNANLSDGQALSARVGTIDAAGTFTAAPAATAYDPTSATNSMAAYDIDAGTGVEPDFEISIPVSDSKGGQRNITIRLLKSETANTWYAEMVSPDVTTGTPTGQLSSGTLAFTQDGRLDTANSTLFGTPYNSTMTIGASGTAGTPRWMDILGVDDQTISLDLEDATAGLTQLNSTSIVQSVVTNGTAFGNLATVQVSKDGIVTAIYDNGVTRNIAQVALATFVNPDGLIPVNGNSYIMSRDSGTFNLKSPGVGGSGLLSPSTLEASAVDLSTEFTGLITTQRAYSAASKIITTADDMLAELISIKR</sequence>
<comment type="subcellular location">
    <subcellularLocation>
        <location evidence="1 5">Bacterial flagellum basal body</location>
    </subcellularLocation>
</comment>
<dbReference type="InterPro" id="IPR001444">
    <property type="entry name" value="Flag_bb_rod_N"/>
</dbReference>
<keyword evidence="6" id="KW-0732">Signal</keyword>
<dbReference type="InterPro" id="IPR053967">
    <property type="entry name" value="LlgE_F_G-like_D1"/>
</dbReference>
<dbReference type="Proteomes" id="UP001218579">
    <property type="component" value="Unassembled WGS sequence"/>
</dbReference>
<dbReference type="PANTHER" id="PTHR30435">
    <property type="entry name" value="FLAGELLAR PROTEIN"/>
    <property type="match status" value="1"/>
</dbReference>
<accession>A0ABT5HJ28</accession>
<dbReference type="RefSeq" id="WP_272744593.1">
    <property type="nucleotide sequence ID" value="NZ_JAQQKV010000002.1"/>
</dbReference>
<evidence type="ECO:0000313" key="11">
    <source>
        <dbReference type="EMBL" id="MDC7676247.1"/>
    </source>
</evidence>
<evidence type="ECO:0000256" key="4">
    <source>
        <dbReference type="ARBA" id="ARBA00023143"/>
    </source>
</evidence>
<dbReference type="Pfam" id="PF22692">
    <property type="entry name" value="LlgE_F_G_D1"/>
    <property type="match status" value="1"/>
</dbReference>
<name>A0ABT5HJ28_9CAUL</name>
<dbReference type="InterPro" id="IPR037925">
    <property type="entry name" value="FlgE/F/G-like"/>
</dbReference>
<keyword evidence="11" id="KW-0969">Cilium</keyword>
<dbReference type="InterPro" id="IPR019776">
    <property type="entry name" value="Flagellar_basal_body_rod_CS"/>
</dbReference>
<keyword evidence="11" id="KW-0966">Cell projection</keyword>
<gene>
    <name evidence="11" type="ORF">PQU98_08905</name>
</gene>
<feature type="chain" id="PRO_5046075854" description="Flagellar hook protein FlgE" evidence="6">
    <location>
        <begin position="23"/>
        <end position="476"/>
    </location>
</feature>
<comment type="caution">
    <text evidence="11">The sequence shown here is derived from an EMBL/GenBank/DDBJ whole genome shotgun (WGS) entry which is preliminary data.</text>
</comment>
<keyword evidence="4 5" id="KW-0975">Bacterial flagellum</keyword>
<evidence type="ECO:0000256" key="3">
    <source>
        <dbReference type="ARBA" id="ARBA00019015"/>
    </source>
</evidence>
<evidence type="ECO:0000313" key="12">
    <source>
        <dbReference type="Proteomes" id="UP001218579"/>
    </source>
</evidence>
<dbReference type="InterPro" id="IPR037058">
    <property type="entry name" value="Falgellar_hook_FlgE_sf"/>
</dbReference>
<dbReference type="InterPro" id="IPR010930">
    <property type="entry name" value="Flg_bb/hook_C_dom"/>
</dbReference>
<feature type="domain" description="Flagellar hook protein FlgE/F/G-like D1" evidence="10">
    <location>
        <begin position="86"/>
        <end position="159"/>
    </location>
</feature>
<dbReference type="PROSITE" id="PS00588">
    <property type="entry name" value="FLAGELLA_BB_ROD"/>
    <property type="match status" value="1"/>
</dbReference>
<dbReference type="Pfam" id="PF07559">
    <property type="entry name" value="FlgE_D2"/>
    <property type="match status" value="1"/>
</dbReference>
<evidence type="ECO:0000256" key="6">
    <source>
        <dbReference type="SAM" id="SignalP"/>
    </source>
</evidence>
<proteinExistence type="inferred from homology"/>
<feature type="domain" description="Flagellar basal body rod protein N-terminal" evidence="7">
    <location>
        <begin position="7"/>
        <end position="37"/>
    </location>
</feature>
<evidence type="ECO:0000259" key="10">
    <source>
        <dbReference type="Pfam" id="PF22692"/>
    </source>
</evidence>
<dbReference type="Gene3D" id="2.60.98.20">
    <property type="entry name" value="Flagellar hook protein FlgE"/>
    <property type="match status" value="1"/>
</dbReference>
<evidence type="ECO:0000256" key="2">
    <source>
        <dbReference type="ARBA" id="ARBA00009677"/>
    </source>
</evidence>
<dbReference type="EMBL" id="JAQQKV010000002">
    <property type="protein sequence ID" value="MDC7676247.1"/>
    <property type="molecule type" value="Genomic_DNA"/>
</dbReference>
<reference evidence="11 12" key="1">
    <citation type="submission" date="2023-01" db="EMBL/GenBank/DDBJ databases">
        <title>Novel species of the genus Asticcacaulis isolated from rivers.</title>
        <authorList>
            <person name="Lu H."/>
        </authorList>
    </citation>
    <scope>NUCLEOTIDE SEQUENCE [LARGE SCALE GENOMIC DNA]</scope>
    <source>
        <strain evidence="11 12">LKC15W</strain>
    </source>
</reference>
<protein>
    <recommendedName>
        <fullName evidence="3 5">Flagellar hook protein FlgE</fullName>
    </recommendedName>
</protein>
<organism evidence="11 12">
    <name type="scientific">Asticcacaulis machinosus</name>
    <dbReference type="NCBI Taxonomy" id="2984211"/>
    <lineage>
        <taxon>Bacteria</taxon>
        <taxon>Pseudomonadati</taxon>
        <taxon>Pseudomonadota</taxon>
        <taxon>Alphaproteobacteria</taxon>
        <taxon>Caulobacterales</taxon>
        <taxon>Caulobacteraceae</taxon>
        <taxon>Asticcacaulis</taxon>
    </lineage>
</organism>
<dbReference type="SUPFAM" id="SSF117143">
    <property type="entry name" value="Flagellar hook protein flgE"/>
    <property type="match status" value="1"/>
</dbReference>
<feature type="domain" description="Flagellar hook protein FlgE D2" evidence="9">
    <location>
        <begin position="229"/>
        <end position="355"/>
    </location>
</feature>
<evidence type="ECO:0000259" key="8">
    <source>
        <dbReference type="Pfam" id="PF06429"/>
    </source>
</evidence>
<dbReference type="PANTHER" id="PTHR30435:SF1">
    <property type="entry name" value="FLAGELLAR HOOK PROTEIN FLGE"/>
    <property type="match status" value="1"/>
</dbReference>
<dbReference type="Pfam" id="PF06429">
    <property type="entry name" value="Flg_bbr_C"/>
    <property type="match status" value="1"/>
</dbReference>